<dbReference type="Gene3D" id="3.30.70.1070">
    <property type="entry name" value="Sporulation related repeat"/>
    <property type="match status" value="1"/>
</dbReference>
<dbReference type="GO" id="GO:0042834">
    <property type="term" value="F:peptidoglycan binding"/>
    <property type="evidence" value="ECO:0007669"/>
    <property type="project" value="InterPro"/>
</dbReference>
<name>A0A085TZ94_9RHOB</name>
<dbReference type="PATRIC" id="fig|1317124.6.peg.1105"/>
<dbReference type="eggNOG" id="COG3087">
    <property type="taxonomic scope" value="Bacteria"/>
</dbReference>
<dbReference type="EMBL" id="AQRC01000003">
    <property type="protein sequence ID" value="KFE36041.1"/>
    <property type="molecule type" value="Genomic_DNA"/>
</dbReference>
<dbReference type="STRING" id="1317124.DW2_05410"/>
<dbReference type="AlphaFoldDB" id="A0A085TZ94"/>
<dbReference type="Pfam" id="PF05036">
    <property type="entry name" value="SPOR"/>
    <property type="match status" value="1"/>
</dbReference>
<organism evidence="3 4">
    <name type="scientific">Thioclava atlantica</name>
    <dbReference type="NCBI Taxonomy" id="1317124"/>
    <lineage>
        <taxon>Bacteria</taxon>
        <taxon>Pseudomonadati</taxon>
        <taxon>Pseudomonadota</taxon>
        <taxon>Alphaproteobacteria</taxon>
        <taxon>Rhodobacterales</taxon>
        <taxon>Paracoccaceae</taxon>
        <taxon>Thioclava</taxon>
    </lineage>
</organism>
<dbReference type="PROSITE" id="PS51724">
    <property type="entry name" value="SPOR"/>
    <property type="match status" value="1"/>
</dbReference>
<gene>
    <name evidence="3" type="ORF">DW2_05410</name>
</gene>
<accession>A0A085TZ94</accession>
<proteinExistence type="predicted"/>
<comment type="caution">
    <text evidence="3">The sequence shown here is derived from an EMBL/GenBank/DDBJ whole genome shotgun (WGS) entry which is preliminary data.</text>
</comment>
<dbReference type="InterPro" id="IPR007730">
    <property type="entry name" value="SPOR-like_dom"/>
</dbReference>
<dbReference type="RefSeq" id="WP_038144293.1">
    <property type="nucleotide sequence ID" value="NZ_AQRC01000003.1"/>
</dbReference>
<protein>
    <recommendedName>
        <fullName evidence="2">SPOR domain-containing protein</fullName>
    </recommendedName>
</protein>
<feature type="domain" description="SPOR" evidence="2">
    <location>
        <begin position="226"/>
        <end position="299"/>
    </location>
</feature>
<feature type="region of interest" description="Disordered" evidence="1">
    <location>
        <begin position="154"/>
        <end position="175"/>
    </location>
</feature>
<reference evidence="4" key="1">
    <citation type="submission" date="2013-04" db="EMBL/GenBank/DDBJ databases">
        <title>Thioclava sp. 13D2W-2 Genome Sequencing.</title>
        <authorList>
            <person name="Lai Q."/>
            <person name="Li G."/>
            <person name="Shao Z."/>
        </authorList>
    </citation>
    <scope>NUCLEOTIDE SEQUENCE [LARGE SCALE GENOMIC DNA]</scope>
    <source>
        <strain evidence="4">13D2W-2</strain>
    </source>
</reference>
<dbReference type="InterPro" id="IPR036680">
    <property type="entry name" value="SPOR-like_sf"/>
</dbReference>
<feature type="region of interest" description="Disordered" evidence="1">
    <location>
        <begin position="201"/>
        <end position="227"/>
    </location>
</feature>
<evidence type="ECO:0000313" key="4">
    <source>
        <dbReference type="Proteomes" id="UP000028607"/>
    </source>
</evidence>
<evidence type="ECO:0000259" key="2">
    <source>
        <dbReference type="PROSITE" id="PS51724"/>
    </source>
</evidence>
<evidence type="ECO:0000256" key="1">
    <source>
        <dbReference type="SAM" id="MobiDB-lite"/>
    </source>
</evidence>
<evidence type="ECO:0000313" key="3">
    <source>
        <dbReference type="EMBL" id="KFE36041.1"/>
    </source>
</evidence>
<feature type="region of interest" description="Disordered" evidence="1">
    <location>
        <begin position="51"/>
        <end position="125"/>
    </location>
</feature>
<sequence>MPPASFSGRQYVDSTGCVFLRADYGDAVQWVPRYNRDRTPVCGFTPTFPEGAPVAAAPMSAPVTEGASEAEPAPAVEGAPPPAPKPEAEAIVAKPAPKPAPAKPAPRANAEPASGTPAPRPSAQSGTALTVVVPVAQSVPSRVPKKVDLGGLAPVVTTSSQPPGGWRPAFDDGRLNPYRGPRADYGAEQMHRRWSDTVPMEMLDTPRPTTAISTKSTAPAGTAMRPAAKGKRFVQVASFARPANAKGTKARMRALGLPVATGRSGQLTVVYAGPFDDLRALAKALASVRAAGFSDALLR</sequence>
<keyword evidence="4" id="KW-1185">Reference proteome</keyword>
<dbReference type="SUPFAM" id="SSF110997">
    <property type="entry name" value="Sporulation related repeat"/>
    <property type="match status" value="1"/>
</dbReference>
<dbReference type="OrthoDB" id="7843142at2"/>
<feature type="compositionally biased region" description="Polar residues" evidence="1">
    <location>
        <begin position="207"/>
        <end position="219"/>
    </location>
</feature>
<dbReference type="Proteomes" id="UP000028607">
    <property type="component" value="Unassembled WGS sequence"/>
</dbReference>
<reference evidence="3 4" key="2">
    <citation type="journal article" date="2015" name="Antonie Van Leeuwenhoek">
        <title>Thioclava indica sp. nov., isolated from surface seawater of the Indian Ocean.</title>
        <authorList>
            <person name="Liu Y."/>
            <person name="Lai Q."/>
            <person name="Du J."/>
            <person name="Xu H."/>
            <person name="Jiang L."/>
            <person name="Shao Z."/>
        </authorList>
    </citation>
    <scope>NUCLEOTIDE SEQUENCE [LARGE SCALE GENOMIC DNA]</scope>
    <source>
        <strain evidence="3 4">13D2W-2</strain>
    </source>
</reference>
<feature type="compositionally biased region" description="Low complexity" evidence="1">
    <location>
        <begin position="52"/>
        <end position="78"/>
    </location>
</feature>